<evidence type="ECO:0000313" key="2">
    <source>
        <dbReference type="Proteomes" id="UP000503540"/>
    </source>
</evidence>
<organism evidence="1 2">
    <name type="scientific">Nocardia arthritidis</name>
    <dbReference type="NCBI Taxonomy" id="228602"/>
    <lineage>
        <taxon>Bacteria</taxon>
        <taxon>Bacillati</taxon>
        <taxon>Actinomycetota</taxon>
        <taxon>Actinomycetes</taxon>
        <taxon>Mycobacteriales</taxon>
        <taxon>Nocardiaceae</taxon>
        <taxon>Nocardia</taxon>
    </lineage>
</organism>
<dbReference type="RefSeq" id="WP_167478563.1">
    <property type="nucleotide sequence ID" value="NZ_CP046172.1"/>
</dbReference>
<accession>A0A6G9YT50</accession>
<proteinExistence type="predicted"/>
<dbReference type="EMBL" id="CP046172">
    <property type="protein sequence ID" value="QIS16499.1"/>
    <property type="molecule type" value="Genomic_DNA"/>
</dbReference>
<reference evidence="1 2" key="1">
    <citation type="journal article" date="2019" name="ACS Chem. Biol.">
        <title>Identification and Mobilization of a Cryptic Antibiotic Biosynthesis Gene Locus from a Human-Pathogenic Nocardia Isolate.</title>
        <authorList>
            <person name="Herisse M."/>
            <person name="Ishida K."/>
            <person name="Porter J.L."/>
            <person name="Howden B."/>
            <person name="Hertweck C."/>
            <person name="Stinear T.P."/>
            <person name="Pidot S.J."/>
        </authorList>
    </citation>
    <scope>NUCLEOTIDE SEQUENCE [LARGE SCALE GENOMIC DNA]</scope>
    <source>
        <strain evidence="1 2">AUSMDU00012717</strain>
    </source>
</reference>
<protein>
    <submittedName>
        <fullName evidence="1">Uncharacterized protein</fullName>
    </submittedName>
</protein>
<gene>
    <name evidence="1" type="ORF">F5544_43475</name>
</gene>
<keyword evidence="2" id="KW-1185">Reference proteome</keyword>
<dbReference type="AlphaFoldDB" id="A0A6G9YT50"/>
<evidence type="ECO:0000313" key="1">
    <source>
        <dbReference type="EMBL" id="QIS16499.1"/>
    </source>
</evidence>
<sequence length="103" mass="11305">MAVYDVPASNGKKRENRFAFRHSGKVYSIPKTPYLSGKASKFIKDNQEDTSHANLTRGIIEIECPTAADAVWEMDDEQIVNIAEAWFEASGFSAGESEGSSDS</sequence>
<dbReference type="KEGG" id="nah:F5544_43475"/>
<dbReference type="Proteomes" id="UP000503540">
    <property type="component" value="Chromosome"/>
</dbReference>
<name>A0A6G9YT50_9NOCA</name>